<dbReference type="AlphaFoldDB" id="A0A8H6YEA8"/>
<reference evidence="7" key="1">
    <citation type="submission" date="2020-05" db="EMBL/GenBank/DDBJ databases">
        <title>Mycena genomes resolve the evolution of fungal bioluminescence.</title>
        <authorList>
            <person name="Tsai I.J."/>
        </authorList>
    </citation>
    <scope>NUCLEOTIDE SEQUENCE</scope>
    <source>
        <strain evidence="7">160909Yilan</strain>
    </source>
</reference>
<dbReference type="PANTHER" id="PTHR13391:SF0">
    <property type="entry name" value="PROTEIN MISATO HOMOLOG 1"/>
    <property type="match status" value="1"/>
</dbReference>
<protein>
    <submittedName>
        <fullName evidence="7">Protein dml-1</fullName>
    </submittedName>
</protein>
<dbReference type="Proteomes" id="UP000623467">
    <property type="component" value="Unassembled WGS sequence"/>
</dbReference>
<evidence type="ECO:0000256" key="3">
    <source>
        <dbReference type="ARBA" id="ARBA00008507"/>
    </source>
</evidence>
<dbReference type="EMBL" id="JACAZH010000010">
    <property type="protein sequence ID" value="KAF7357389.1"/>
    <property type="molecule type" value="Genomic_DNA"/>
</dbReference>
<accession>A0A8H6YEA8</accession>
<evidence type="ECO:0000313" key="8">
    <source>
        <dbReference type="Proteomes" id="UP000623467"/>
    </source>
</evidence>
<dbReference type="GO" id="GO:0005739">
    <property type="term" value="C:mitochondrion"/>
    <property type="evidence" value="ECO:0007669"/>
    <property type="project" value="UniProtKB-SubCell"/>
</dbReference>
<evidence type="ECO:0000256" key="4">
    <source>
        <dbReference type="ARBA" id="ARBA00023128"/>
    </source>
</evidence>
<dbReference type="PANTHER" id="PTHR13391">
    <property type="entry name" value="MITOCHONDRIAL DISTRIBUTION REGULATOR MISATO"/>
    <property type="match status" value="1"/>
</dbReference>
<keyword evidence="4" id="KW-0496">Mitochondrion</keyword>
<feature type="domain" description="Misato Segment II tubulin-like" evidence="5">
    <location>
        <begin position="2"/>
        <end position="113"/>
    </location>
</feature>
<comment type="function">
    <text evidence="1">Involved in the partitioning of the mitochondrial organelle and mitochondrial DNA (mtDNA) inheritance.</text>
</comment>
<evidence type="ECO:0000259" key="5">
    <source>
        <dbReference type="Pfam" id="PF10644"/>
    </source>
</evidence>
<dbReference type="InterPro" id="IPR019605">
    <property type="entry name" value="Misato_II_tubulin-like"/>
</dbReference>
<dbReference type="OrthoDB" id="271881at2759"/>
<organism evidence="7 8">
    <name type="scientific">Mycena sanguinolenta</name>
    <dbReference type="NCBI Taxonomy" id="230812"/>
    <lineage>
        <taxon>Eukaryota</taxon>
        <taxon>Fungi</taxon>
        <taxon>Dikarya</taxon>
        <taxon>Basidiomycota</taxon>
        <taxon>Agaricomycotina</taxon>
        <taxon>Agaricomycetes</taxon>
        <taxon>Agaricomycetidae</taxon>
        <taxon>Agaricales</taxon>
        <taxon>Marasmiineae</taxon>
        <taxon>Mycenaceae</taxon>
        <taxon>Mycena</taxon>
    </lineage>
</organism>
<dbReference type="Gene3D" id="3.40.50.1440">
    <property type="entry name" value="Tubulin/FtsZ, GTPase domain"/>
    <property type="match status" value="1"/>
</dbReference>
<dbReference type="Pfam" id="PF10644">
    <property type="entry name" value="Misat_Tub_SegII"/>
    <property type="match status" value="1"/>
</dbReference>
<name>A0A8H6YEA8_9AGAR</name>
<evidence type="ECO:0000256" key="1">
    <source>
        <dbReference type="ARBA" id="ARBA00003757"/>
    </source>
</evidence>
<evidence type="ECO:0000256" key="2">
    <source>
        <dbReference type="ARBA" id="ARBA00004173"/>
    </source>
</evidence>
<evidence type="ECO:0000313" key="7">
    <source>
        <dbReference type="EMBL" id="KAF7357389.1"/>
    </source>
</evidence>
<keyword evidence="8" id="KW-1185">Reference proteome</keyword>
<comment type="similarity">
    <text evidence="3">Belongs to the misato family.</text>
</comment>
<comment type="subcellular location">
    <subcellularLocation>
        <location evidence="2">Mitochondrion</location>
    </subcellularLocation>
</comment>
<dbReference type="GO" id="GO:0007005">
    <property type="term" value="P:mitochondrion organization"/>
    <property type="evidence" value="ECO:0007669"/>
    <property type="project" value="InterPro"/>
</dbReference>
<dbReference type="InterPro" id="IPR036525">
    <property type="entry name" value="Tubulin/FtsZ_GTPase_sf"/>
</dbReference>
<evidence type="ECO:0000259" key="6">
    <source>
        <dbReference type="Pfam" id="PF14881"/>
    </source>
</evidence>
<comment type="caution">
    <text evidence="7">The sequence shown here is derived from an EMBL/GenBank/DDBJ whole genome shotgun (WGS) entry which is preliminary data.</text>
</comment>
<dbReference type="SUPFAM" id="SSF52490">
    <property type="entry name" value="Tubulin nucleotide-binding domain-like"/>
    <property type="match status" value="1"/>
</dbReference>
<dbReference type="InterPro" id="IPR049942">
    <property type="entry name" value="DML1/Misato"/>
</dbReference>
<dbReference type="InterPro" id="IPR029209">
    <property type="entry name" value="DML1/Misato_tubulin"/>
</dbReference>
<sequence>MKEILYIQAGTQANYIGTHFWNTQESYFTCEDEGDLVDHGISFREGLNQKSEPTFCPRLLAFDNKGSQFGTLSETNALFGMDASADGQTLWSGNAVECMQEPVSKSQYQIDMEDSDMNAGYASSAAIQPEDVRYWSDFNRMFYVPRTIQKVPDIPEWEEAEGNWTGGHEMFTRYDEETGLMEGPLRLFLEECETTQGIQLIHDTSTFGSFVDALLASVRDDFAKLPLFSLPLLSDVTPSKSVDNPLGVRKLVNDALAMRSLSEMCSMSVPIQSPTTWTDEVCSNKYMHANKAHTYHTSAILSAHIETATLPLRLNAAKYDILAFSAQLSWRSGVPFAELSGAFPEADAMELGYRIHNFSSSTPSVQFGRHDVTRGFSTTGMTFYNERLSSVQGAAVSRYSTAAAPSIQSVLSWFSSTHAAAYPLPTSFPAFFSSAEANLPQGGPSGILSRPRSTSVFSSVGVASGASNFFSDYARFLDRSIRRKVSVETCGIGLDEMRDLANDLWTLHDNAGGQIDLGPDVRGEDED</sequence>
<dbReference type="Pfam" id="PF14881">
    <property type="entry name" value="Tubulin_3"/>
    <property type="match status" value="1"/>
</dbReference>
<proteinExistence type="inferred from homology"/>
<gene>
    <name evidence="7" type="ORF">MSAN_01334900</name>
</gene>
<feature type="domain" description="DML1/Misato tubulin" evidence="6">
    <location>
        <begin position="126"/>
        <end position="314"/>
    </location>
</feature>